<dbReference type="Proteomes" id="UP001516023">
    <property type="component" value="Unassembled WGS sequence"/>
</dbReference>
<dbReference type="PANTHER" id="PTHR31152">
    <property type="entry name" value="PLAC8 FAMILY PROTEIN"/>
    <property type="match status" value="1"/>
</dbReference>
<keyword evidence="2" id="KW-1185">Reference proteome</keyword>
<dbReference type="AlphaFoldDB" id="A0ABD3P1N2"/>
<evidence type="ECO:0008006" key="3">
    <source>
        <dbReference type="Google" id="ProtNLM"/>
    </source>
</evidence>
<organism evidence="1 2">
    <name type="scientific">Cyclotella cryptica</name>
    <dbReference type="NCBI Taxonomy" id="29204"/>
    <lineage>
        <taxon>Eukaryota</taxon>
        <taxon>Sar</taxon>
        <taxon>Stramenopiles</taxon>
        <taxon>Ochrophyta</taxon>
        <taxon>Bacillariophyta</taxon>
        <taxon>Coscinodiscophyceae</taxon>
        <taxon>Thalassiosirophycidae</taxon>
        <taxon>Stephanodiscales</taxon>
        <taxon>Stephanodiscaceae</taxon>
        <taxon>Cyclotella</taxon>
    </lineage>
</organism>
<accession>A0ABD3P1N2</accession>
<dbReference type="PANTHER" id="PTHR31152:SF1">
    <property type="entry name" value="PLAC8 FAMILY PROTEIN"/>
    <property type="match status" value="1"/>
</dbReference>
<dbReference type="EMBL" id="JABMIG020000302">
    <property type="protein sequence ID" value="KAL3781932.1"/>
    <property type="molecule type" value="Genomic_DNA"/>
</dbReference>
<reference evidence="1 2" key="1">
    <citation type="journal article" date="2020" name="G3 (Bethesda)">
        <title>Improved Reference Genome for Cyclotella cryptica CCMP332, a Model for Cell Wall Morphogenesis, Salinity Adaptation, and Lipid Production in Diatoms (Bacillariophyta).</title>
        <authorList>
            <person name="Roberts W.R."/>
            <person name="Downey K.M."/>
            <person name="Ruck E.C."/>
            <person name="Traller J.C."/>
            <person name="Alverson A.J."/>
        </authorList>
    </citation>
    <scope>NUCLEOTIDE SEQUENCE [LARGE SCALE GENOMIC DNA]</scope>
    <source>
        <strain evidence="1 2">CCMP332</strain>
    </source>
</reference>
<evidence type="ECO:0000313" key="1">
    <source>
        <dbReference type="EMBL" id="KAL3781932.1"/>
    </source>
</evidence>
<sequence length="312" mass="34114">MDTCPDFWTQGCGPLDSVFSATADVLECISPFAESIAAAIWCCGSPVAFPLIYCFPPDPHTDETSGWEVSMQRAPAREPLMCCFSMICFPCGQFIVRRRALGGDMSRYKLWQGYHDGPHCLARHCDGAPITIESGTYEEHRCPNVFLCLEVTVLGGPCSSCCAFDASRRLMKEERDLGTDPTEARQEKCMEFTGDVANSISRWACCIQCAGCCVGCCATDSDGAQECSAEAKRASRACWSIAHTLYKGMWAVKIIAIGCMSSQMIHEDKCGRPILVKDVPSSMKMERSGDNCEEHGIPSVNAIPEDVCGRSR</sequence>
<gene>
    <name evidence="1" type="ORF">HJC23_011437</name>
</gene>
<proteinExistence type="predicted"/>
<protein>
    <recommendedName>
        <fullName evidence="3">Phospholipid scramblase</fullName>
    </recommendedName>
</protein>
<name>A0ABD3P1N2_9STRA</name>
<comment type="caution">
    <text evidence="1">The sequence shown here is derived from an EMBL/GenBank/DDBJ whole genome shotgun (WGS) entry which is preliminary data.</text>
</comment>
<evidence type="ECO:0000313" key="2">
    <source>
        <dbReference type="Proteomes" id="UP001516023"/>
    </source>
</evidence>